<dbReference type="STRING" id="694430.Natoc_2284"/>
<keyword evidence="3" id="KW-1185">Reference proteome</keyword>
<dbReference type="Proteomes" id="UP000010878">
    <property type="component" value="Chromosome"/>
</dbReference>
<proteinExistence type="predicted"/>
<dbReference type="AlphaFoldDB" id="L0JYC9"/>
<dbReference type="KEGG" id="nou:Natoc_2284"/>
<sequence length="86" mass="9744">MNDSNTVLFRCTECDHTTTDVASLHAHCEKHRGYTRFGIQIPFTRTSAGDFNALMEYTDVLRVEDTTKISLKDIDRLTDESGGEDE</sequence>
<dbReference type="PROSITE" id="PS50157">
    <property type="entry name" value="ZINC_FINGER_C2H2_2"/>
    <property type="match status" value="1"/>
</dbReference>
<evidence type="ECO:0000313" key="2">
    <source>
        <dbReference type="EMBL" id="AGB38062.1"/>
    </source>
</evidence>
<dbReference type="GeneID" id="54763876"/>
<accession>L0JYC9</accession>
<name>L0JYC9_9EURY</name>
<dbReference type="EMBL" id="CP003929">
    <property type="protein sequence ID" value="AGB38062.1"/>
    <property type="molecule type" value="Genomic_DNA"/>
</dbReference>
<feature type="domain" description="C2H2-type" evidence="1">
    <location>
        <begin position="9"/>
        <end position="36"/>
    </location>
</feature>
<organism evidence="2 3">
    <name type="scientific">Natronococcus occultus SP4</name>
    <dbReference type="NCBI Taxonomy" id="694430"/>
    <lineage>
        <taxon>Archaea</taxon>
        <taxon>Methanobacteriati</taxon>
        <taxon>Methanobacteriota</taxon>
        <taxon>Stenosarchaea group</taxon>
        <taxon>Halobacteria</taxon>
        <taxon>Halobacteriales</taxon>
        <taxon>Natrialbaceae</taxon>
        <taxon>Natronococcus</taxon>
    </lineage>
</organism>
<gene>
    <name evidence="2" type="ORF">Natoc_2284</name>
</gene>
<dbReference type="RefSeq" id="WP_015321505.1">
    <property type="nucleotide sequence ID" value="NC_019974.1"/>
</dbReference>
<dbReference type="InterPro" id="IPR013087">
    <property type="entry name" value="Znf_C2H2_type"/>
</dbReference>
<reference evidence="2 3" key="1">
    <citation type="submission" date="2012-11" db="EMBL/GenBank/DDBJ databases">
        <title>FINISHED of Natronococcus occultus SP4, DSM 3396.</title>
        <authorList>
            <consortium name="DOE Joint Genome Institute"/>
            <person name="Eisen J."/>
            <person name="Huntemann M."/>
            <person name="Wei C.-L."/>
            <person name="Han J."/>
            <person name="Detter J.C."/>
            <person name="Han C."/>
            <person name="Tapia R."/>
            <person name="Chen A."/>
            <person name="Kyrpides N."/>
            <person name="Mavromatis K."/>
            <person name="Markowitz V."/>
            <person name="Szeto E."/>
            <person name="Ivanova N."/>
            <person name="Mikhailova N."/>
            <person name="Ovchinnikova G."/>
            <person name="Pagani I."/>
            <person name="Pati A."/>
            <person name="Goodwin L."/>
            <person name="Nordberg H.P."/>
            <person name="Cantor M.N."/>
            <person name="Hua S.X."/>
            <person name="Woyke T."/>
            <person name="Eisen J."/>
            <person name="Klenk H.-P."/>
            <person name="Klenk H.-P."/>
        </authorList>
    </citation>
    <scope>NUCLEOTIDE SEQUENCE [LARGE SCALE GENOMIC DNA]</scope>
    <source>
        <strain evidence="2 3">SP4</strain>
    </source>
</reference>
<evidence type="ECO:0000259" key="1">
    <source>
        <dbReference type="PROSITE" id="PS50157"/>
    </source>
</evidence>
<dbReference type="HOGENOM" id="CLU_181207_0_0_2"/>
<dbReference type="OrthoDB" id="204813at2157"/>
<evidence type="ECO:0000313" key="3">
    <source>
        <dbReference type="Proteomes" id="UP000010878"/>
    </source>
</evidence>
<dbReference type="eggNOG" id="arCOG13974">
    <property type="taxonomic scope" value="Archaea"/>
</dbReference>
<protein>
    <recommendedName>
        <fullName evidence="1">C2H2-type domain-containing protein</fullName>
    </recommendedName>
</protein>